<evidence type="ECO:0000313" key="3">
    <source>
        <dbReference type="EMBL" id="BDU75682.1"/>
    </source>
</evidence>
<dbReference type="RefSeq" id="WP_243331222.1">
    <property type="nucleotide sequence ID" value="NZ_AP027081.1"/>
</dbReference>
<name>A0AA48KCU2_9BACT</name>
<evidence type="ECO:0000256" key="2">
    <source>
        <dbReference type="ARBA" id="ARBA00022801"/>
    </source>
</evidence>
<accession>A0AA48KCU2</accession>
<keyword evidence="2" id="KW-0378">Hydrolase</keyword>
<keyword evidence="4" id="KW-1185">Reference proteome</keyword>
<dbReference type="CDD" id="cd00586">
    <property type="entry name" value="4HBT"/>
    <property type="match status" value="1"/>
</dbReference>
<dbReference type="KEGG" id="msea:METESE_06400"/>
<dbReference type="EMBL" id="AP027081">
    <property type="protein sequence ID" value="BDU75682.1"/>
    <property type="molecule type" value="Genomic_DNA"/>
</dbReference>
<dbReference type="InterPro" id="IPR050563">
    <property type="entry name" value="4-hydroxybenzoyl-CoA_TE"/>
</dbReference>
<dbReference type="Pfam" id="PF13279">
    <property type="entry name" value="4HBT_2"/>
    <property type="match status" value="1"/>
</dbReference>
<reference evidence="3" key="1">
    <citation type="journal article" date="2023" name="Int. J. Syst. Evol. Microbiol.">
        <title>Mesoterricola silvestris gen. nov., sp. nov., Mesoterricola sediminis sp. nov., Geothrix oryzae sp. nov., Geothrix edaphica sp. nov., Geothrix rubra sp. nov., and Geothrix limicola sp. nov., six novel members of Acidobacteriota isolated from soils.</title>
        <authorList>
            <person name="Itoh H."/>
            <person name="Sugisawa Y."/>
            <person name="Mise K."/>
            <person name="Xu Z."/>
            <person name="Kuniyasu M."/>
            <person name="Ushijima N."/>
            <person name="Kawano K."/>
            <person name="Kobayashi E."/>
            <person name="Shiratori Y."/>
            <person name="Masuda Y."/>
            <person name="Senoo K."/>
        </authorList>
    </citation>
    <scope>NUCLEOTIDE SEQUENCE</scope>
    <source>
        <strain evidence="3">W786</strain>
    </source>
</reference>
<evidence type="ECO:0000313" key="4">
    <source>
        <dbReference type="Proteomes" id="UP001228113"/>
    </source>
</evidence>
<organism evidence="3 4">
    <name type="scientific">Mesoterricola sediminis</name>
    <dbReference type="NCBI Taxonomy" id="2927980"/>
    <lineage>
        <taxon>Bacteria</taxon>
        <taxon>Pseudomonadati</taxon>
        <taxon>Acidobacteriota</taxon>
        <taxon>Holophagae</taxon>
        <taxon>Holophagales</taxon>
        <taxon>Holophagaceae</taxon>
        <taxon>Mesoterricola</taxon>
    </lineage>
</organism>
<dbReference type="PANTHER" id="PTHR31793">
    <property type="entry name" value="4-HYDROXYBENZOYL-COA THIOESTERASE FAMILY MEMBER"/>
    <property type="match status" value="1"/>
</dbReference>
<gene>
    <name evidence="3" type="ORF">METESE_06400</name>
</gene>
<dbReference type="GO" id="GO:0047617">
    <property type="term" value="F:fatty acyl-CoA hydrolase activity"/>
    <property type="evidence" value="ECO:0007669"/>
    <property type="project" value="TreeGrafter"/>
</dbReference>
<dbReference type="Gene3D" id="3.10.129.10">
    <property type="entry name" value="Hotdog Thioesterase"/>
    <property type="match status" value="1"/>
</dbReference>
<protein>
    <submittedName>
        <fullName evidence="3">4-hydroxybenzoyl-CoA thioesterase</fullName>
    </submittedName>
</protein>
<comment type="similarity">
    <text evidence="1">Belongs to the 4-hydroxybenzoyl-CoA thioesterase family.</text>
</comment>
<evidence type="ECO:0000256" key="1">
    <source>
        <dbReference type="ARBA" id="ARBA00005953"/>
    </source>
</evidence>
<sequence length="139" mass="16009">MKPFLQGEIELEAPFHDVDMMGFVWHGHYVKYLELARTAMMREAGLDWAQMQDWGVIWPVVTCSMKYVRPLRYGQRFRVACRLLEYEDRIRIDYRITDAGTGETLHKAETVQLAVEAATGQLRFGCPDALREALAGVAR</sequence>
<dbReference type="Proteomes" id="UP001228113">
    <property type="component" value="Chromosome"/>
</dbReference>
<proteinExistence type="inferred from homology"/>
<dbReference type="PANTHER" id="PTHR31793:SF27">
    <property type="entry name" value="NOVEL THIOESTERASE SUPERFAMILY DOMAIN AND SAPOSIN A-TYPE DOMAIN CONTAINING PROTEIN (0610012H03RIK)"/>
    <property type="match status" value="1"/>
</dbReference>
<dbReference type="InterPro" id="IPR029069">
    <property type="entry name" value="HotDog_dom_sf"/>
</dbReference>
<dbReference type="AlphaFoldDB" id="A0AA48KCU2"/>
<dbReference type="SUPFAM" id="SSF54637">
    <property type="entry name" value="Thioesterase/thiol ester dehydrase-isomerase"/>
    <property type="match status" value="1"/>
</dbReference>